<dbReference type="EMBL" id="SHGT01000030">
    <property type="protein sequence ID" value="TAA12822.1"/>
    <property type="molecule type" value="Genomic_DNA"/>
</dbReference>
<protein>
    <submittedName>
        <fullName evidence="2">Thioredoxin</fullName>
    </submittedName>
</protein>
<dbReference type="Proteomes" id="UP000291525">
    <property type="component" value="Unassembled WGS sequence"/>
</dbReference>
<dbReference type="InterPro" id="IPR036249">
    <property type="entry name" value="Thioredoxin-like_sf"/>
</dbReference>
<accession>A0A4Q8L244</accession>
<gene>
    <name evidence="2" type="ORF">EXW74_05915</name>
</gene>
<dbReference type="OrthoDB" id="9792987at2"/>
<proteinExistence type="predicted"/>
<keyword evidence="1" id="KW-1133">Transmembrane helix</keyword>
<keyword evidence="1" id="KW-0812">Transmembrane</keyword>
<sequence>MVLKYIVLLLLSIVGIGASVFLVRQSSSSTESEYRQAVKAYQTISISELEEKLDRQDDFILYIGRETCPYCRAFVPKLTQAVEETGKTVFYLDSENDPDGKIDLFRQISGLKTVPSLTYFKSGKLNGLLRKGSQASQDEIKQFLQLLTE</sequence>
<dbReference type="AlphaFoldDB" id="A0A4Q8L244"/>
<reference evidence="2 3" key="1">
    <citation type="submission" date="2019-02" db="EMBL/GenBank/DDBJ databases">
        <title>First genome of the species Streptococcus parasuis.</title>
        <authorList>
            <person name="Stevens M.J.A."/>
            <person name="Stephan R."/>
        </authorList>
    </citation>
    <scope>NUCLEOTIDE SEQUENCE [LARGE SCALE GENOMIC DNA]</scope>
    <source>
        <strain evidence="2 3">4253</strain>
    </source>
</reference>
<comment type="caution">
    <text evidence="2">The sequence shown here is derived from an EMBL/GenBank/DDBJ whole genome shotgun (WGS) entry which is preliminary data.</text>
</comment>
<dbReference type="Pfam" id="PF20207">
    <property type="entry name" value="DUF6568"/>
    <property type="match status" value="1"/>
</dbReference>
<name>A0A4Q8L244_9STRE</name>
<dbReference type="CDD" id="cd02947">
    <property type="entry name" value="TRX_family"/>
    <property type="match status" value="1"/>
</dbReference>
<evidence type="ECO:0000256" key="1">
    <source>
        <dbReference type="SAM" id="Phobius"/>
    </source>
</evidence>
<evidence type="ECO:0000313" key="2">
    <source>
        <dbReference type="EMBL" id="TAA12822.1"/>
    </source>
</evidence>
<dbReference type="InterPro" id="IPR046698">
    <property type="entry name" value="PedC-like"/>
</dbReference>
<dbReference type="Gene3D" id="3.40.30.10">
    <property type="entry name" value="Glutaredoxin"/>
    <property type="match status" value="1"/>
</dbReference>
<dbReference type="SUPFAM" id="SSF52833">
    <property type="entry name" value="Thioredoxin-like"/>
    <property type="match status" value="1"/>
</dbReference>
<feature type="transmembrane region" description="Helical" evidence="1">
    <location>
        <begin position="6"/>
        <end position="23"/>
    </location>
</feature>
<evidence type="ECO:0000313" key="3">
    <source>
        <dbReference type="Proteomes" id="UP000291525"/>
    </source>
</evidence>
<keyword evidence="1" id="KW-0472">Membrane</keyword>
<organism evidence="2 3">
    <name type="scientific">Streptococcus parasuis</name>
    <dbReference type="NCBI Taxonomy" id="1501662"/>
    <lineage>
        <taxon>Bacteria</taxon>
        <taxon>Bacillati</taxon>
        <taxon>Bacillota</taxon>
        <taxon>Bacilli</taxon>
        <taxon>Lactobacillales</taxon>
        <taxon>Streptococcaceae</taxon>
        <taxon>Streptococcus</taxon>
    </lineage>
</organism>
<dbReference type="PROSITE" id="PS51354">
    <property type="entry name" value="GLUTAREDOXIN_2"/>
    <property type="match status" value="1"/>
</dbReference>